<dbReference type="RefSeq" id="WP_336545649.1">
    <property type="nucleotide sequence ID" value="NZ_JBBBDM010000007.1"/>
</dbReference>
<gene>
    <name evidence="4" type="ORF">V8201_13795</name>
</gene>
<organism evidence="4 5">
    <name type="scientific">Sphingomonas kyungheensis</name>
    <dbReference type="NCBI Taxonomy" id="1069987"/>
    <lineage>
        <taxon>Bacteria</taxon>
        <taxon>Pseudomonadati</taxon>
        <taxon>Pseudomonadota</taxon>
        <taxon>Alphaproteobacteria</taxon>
        <taxon>Sphingomonadales</taxon>
        <taxon>Sphingomonadaceae</taxon>
        <taxon>Sphingomonas</taxon>
    </lineage>
</organism>
<evidence type="ECO:0000256" key="2">
    <source>
        <dbReference type="ARBA" id="ARBA00023002"/>
    </source>
</evidence>
<evidence type="ECO:0000256" key="1">
    <source>
        <dbReference type="ARBA" id="ARBA00022505"/>
    </source>
</evidence>
<sequence>MTAPSDAPGVRARRDDAVARLGAPHPRIDGPLKVCGQAEYPGDVSVPGMAHAAIAVSAIARGRVTTIHRDAAEAMPGVLLILTHDEVGGAIRPVDHLMQGGYANSSWRPLASPEIRYAGQIVALVVAETAEIAAAAAAALRIGYAGEAPVACLADPRSAAVPLTTIKTEHHDRRSGDLDAALGAAAVRIDAQYTTPIQHHNPIELPSTTCLWEGDRLTVYEPTRYVVAAQHGLAAQLGLRPEQVRVIARFIGGHFGGKLALSQHSAICALAARRLGRPVRLEISRRDQFTIANHRTETRHRIRLGADADGRLLGVGHQAATASSRFDDFAMEGADVSTALYAAEAVAAEERLGRVDRNTPGPMRAPPEVPFLFAMESAIDELAHALSIDPVALRRRNDTAVDPVSGKRFTTRPLLRCFDAAAAAFGWAERSPRPRARLRDGWWIGHGCAAAARPVKIGPVALRLSQNADGAVRIETAHHEIGNGLYTLLATIASERLGVPLDRVTVALGDTALPPAGISGGSSTTTSLANALADACTALRRQPEGARSVRLDYLPPGAKPAAVDDLRAGHIKLLTLPEDALAWAFGAHMVEVAVHAATGAIRVPRHVGAFAAGRVLNPLAARSQYLGGMSWGLSSALLEKTEIDPRTGVYMNRDLADYLVPTAADIGSQTVVMVPDADDAVNPEGVKGLGELGIIGVAAAVANAVFNATGIRVRDLPIRIEALIA</sequence>
<dbReference type="Gene3D" id="3.30.365.10">
    <property type="entry name" value="Aldehyde oxidase/xanthine dehydrogenase, molybdopterin binding domain"/>
    <property type="match status" value="4"/>
</dbReference>
<dbReference type="EMBL" id="JBBBDM010000007">
    <property type="protein sequence ID" value="MEI5688158.1"/>
    <property type="molecule type" value="Genomic_DNA"/>
</dbReference>
<evidence type="ECO:0000259" key="3">
    <source>
        <dbReference type="SMART" id="SM01008"/>
    </source>
</evidence>
<dbReference type="InterPro" id="IPR046867">
    <property type="entry name" value="AldOxase/xan_DH_MoCoBD2"/>
</dbReference>
<keyword evidence="5" id="KW-1185">Reference proteome</keyword>
<dbReference type="Pfam" id="PF02738">
    <property type="entry name" value="MoCoBD_1"/>
    <property type="match status" value="1"/>
</dbReference>
<dbReference type="InterPro" id="IPR000674">
    <property type="entry name" value="Ald_Oxase/Xan_DH_a/b"/>
</dbReference>
<dbReference type="SUPFAM" id="SSF56003">
    <property type="entry name" value="Molybdenum cofactor-binding domain"/>
    <property type="match status" value="1"/>
</dbReference>
<reference evidence="4 5" key="1">
    <citation type="journal article" date="2013" name="Int. J. Syst. Evol. Microbiol.">
        <title>Sphingomonas kyungheensis sp. nov., a bacterium with ginsenoside-converting activity isolated from soil of a ginseng field.</title>
        <authorList>
            <person name="Son H.M."/>
            <person name="Yang J.E."/>
            <person name="Park Y."/>
            <person name="Han C.K."/>
            <person name="Kim S.G."/>
            <person name="Kook M."/>
            <person name="Yi T.H."/>
        </authorList>
    </citation>
    <scope>NUCLEOTIDE SEQUENCE [LARGE SCALE GENOMIC DNA]</scope>
    <source>
        <strain evidence="4 5">LMG 26582</strain>
    </source>
</reference>
<protein>
    <submittedName>
        <fullName evidence="4">Xanthine dehydrogenase family protein molybdopterin-binding subunit</fullName>
    </submittedName>
</protein>
<dbReference type="SMART" id="SM01008">
    <property type="entry name" value="Ald_Xan_dh_C"/>
    <property type="match status" value="1"/>
</dbReference>
<keyword evidence="2" id="KW-0560">Oxidoreductase</keyword>
<name>A0ABU8H593_9SPHN</name>
<dbReference type="InterPro" id="IPR016208">
    <property type="entry name" value="Ald_Oxase/xanthine_DH-like"/>
</dbReference>
<dbReference type="PANTHER" id="PTHR11908:SF132">
    <property type="entry name" value="ALDEHYDE OXIDASE 1-RELATED"/>
    <property type="match status" value="1"/>
</dbReference>
<dbReference type="Pfam" id="PF01315">
    <property type="entry name" value="Ald_Xan_dh_C"/>
    <property type="match status" value="1"/>
</dbReference>
<evidence type="ECO:0000313" key="5">
    <source>
        <dbReference type="Proteomes" id="UP001367771"/>
    </source>
</evidence>
<dbReference type="InterPro" id="IPR037165">
    <property type="entry name" value="AldOxase/xan_DH_Mopterin-bd_sf"/>
</dbReference>
<keyword evidence="1" id="KW-0500">Molybdenum</keyword>
<accession>A0ABU8H593</accession>
<comment type="caution">
    <text evidence="4">The sequence shown here is derived from an EMBL/GenBank/DDBJ whole genome shotgun (WGS) entry which is preliminary data.</text>
</comment>
<dbReference type="Proteomes" id="UP001367771">
    <property type="component" value="Unassembled WGS sequence"/>
</dbReference>
<feature type="domain" description="Aldehyde oxidase/xanthine dehydrogenase a/b hammerhead" evidence="3">
    <location>
        <begin position="35"/>
        <end position="148"/>
    </location>
</feature>
<dbReference type="InterPro" id="IPR008274">
    <property type="entry name" value="AldOxase/xan_DH_MoCoBD1"/>
</dbReference>
<dbReference type="PANTHER" id="PTHR11908">
    <property type="entry name" value="XANTHINE DEHYDROGENASE"/>
    <property type="match status" value="1"/>
</dbReference>
<proteinExistence type="predicted"/>
<dbReference type="Gene3D" id="3.90.1170.50">
    <property type="entry name" value="Aldehyde oxidase/xanthine dehydrogenase, a/b hammerhead"/>
    <property type="match status" value="1"/>
</dbReference>
<dbReference type="SUPFAM" id="SSF54665">
    <property type="entry name" value="CO dehydrogenase molybdoprotein N-domain-like"/>
    <property type="match status" value="1"/>
</dbReference>
<dbReference type="InterPro" id="IPR036856">
    <property type="entry name" value="Ald_Oxase/Xan_DH_a/b_sf"/>
</dbReference>
<evidence type="ECO:0000313" key="4">
    <source>
        <dbReference type="EMBL" id="MEI5688158.1"/>
    </source>
</evidence>
<dbReference type="Pfam" id="PF20256">
    <property type="entry name" value="MoCoBD_2"/>
    <property type="match status" value="2"/>
</dbReference>